<keyword evidence="3" id="KW-1185">Reference proteome</keyword>
<feature type="compositionally biased region" description="Gly residues" evidence="1">
    <location>
        <begin position="1"/>
        <end position="12"/>
    </location>
</feature>
<feature type="compositionally biased region" description="Low complexity" evidence="1">
    <location>
        <begin position="25"/>
        <end position="40"/>
    </location>
</feature>
<feature type="non-terminal residue" evidence="2">
    <location>
        <position position="453"/>
    </location>
</feature>
<evidence type="ECO:0008006" key="4">
    <source>
        <dbReference type="Google" id="ProtNLM"/>
    </source>
</evidence>
<gene>
    <name evidence="2" type="ORF">Vbra_1169</name>
</gene>
<reference evidence="2 3" key="1">
    <citation type="submission" date="2014-11" db="EMBL/GenBank/DDBJ databases">
        <authorList>
            <person name="Zhu J."/>
            <person name="Qi W."/>
            <person name="Song R."/>
        </authorList>
    </citation>
    <scope>NUCLEOTIDE SEQUENCE [LARGE SCALE GENOMIC DNA]</scope>
</reference>
<feature type="region of interest" description="Disordered" evidence="1">
    <location>
        <begin position="1"/>
        <end position="66"/>
    </location>
</feature>
<feature type="region of interest" description="Disordered" evidence="1">
    <location>
        <begin position="370"/>
        <end position="421"/>
    </location>
</feature>
<dbReference type="Proteomes" id="UP000041254">
    <property type="component" value="Unassembled WGS sequence"/>
</dbReference>
<dbReference type="AlphaFoldDB" id="A0A0G4FE21"/>
<feature type="compositionally biased region" description="Polar residues" evidence="1">
    <location>
        <begin position="381"/>
        <end position="399"/>
    </location>
</feature>
<name>A0A0G4FE21_VITBC</name>
<accession>A0A0G4FE21</accession>
<dbReference type="InParanoid" id="A0A0G4FE21"/>
<evidence type="ECO:0000313" key="3">
    <source>
        <dbReference type="Proteomes" id="UP000041254"/>
    </source>
</evidence>
<organism evidence="2 3">
    <name type="scientific">Vitrella brassicaformis (strain CCMP3155)</name>
    <dbReference type="NCBI Taxonomy" id="1169540"/>
    <lineage>
        <taxon>Eukaryota</taxon>
        <taxon>Sar</taxon>
        <taxon>Alveolata</taxon>
        <taxon>Colpodellida</taxon>
        <taxon>Vitrellaceae</taxon>
        <taxon>Vitrella</taxon>
    </lineage>
</organism>
<dbReference type="InterPro" id="IPR036875">
    <property type="entry name" value="Znf_CCHC_sf"/>
</dbReference>
<dbReference type="SUPFAM" id="SSF57756">
    <property type="entry name" value="Retrovirus zinc finger-like domains"/>
    <property type="match status" value="1"/>
</dbReference>
<sequence>MGGGGEGVGGGEAPPQVPPNGDGNAGAAPSGGEAAAAPNGGVPGGVPGGEAGQHGQGDGNNAGDGDAVMVSEEERAARRAAALSSHIGAYINVDDLPHFTSLAELQQAHTAGKLTGACVVSKKASEALLERKKLKLHTFSGDQNGFPTFAFEVQSKCLQAKIGYLLDKGQREAGRATHGTRQYDADNAHLHAELVDALMGINDGKQPTNPRALAVVQQVPAGNGAAAWDALMEAFQPTHAGAWGDAFAWVVNWQPDPKGTFEEAVTSFMHVVQRANELRQLQGVDPIADREMVEFFIPKLPASFGRVREAMVIDPTAKTNCLTLLKVCRQWADFTGSAAQQQGSKSGSSSAAAEAGGAVAAAQKVSFVPIPKKKNKGKKATTGQPKAQPTVQTGVSLKSKQTKASKDAPGNGGKAGKGKNGKRLKCWICDSTEHLCRNCPKRDSVKHLLAQQV</sequence>
<feature type="compositionally biased region" description="Gly residues" evidence="1">
    <location>
        <begin position="41"/>
        <end position="62"/>
    </location>
</feature>
<evidence type="ECO:0000256" key="1">
    <source>
        <dbReference type="SAM" id="MobiDB-lite"/>
    </source>
</evidence>
<protein>
    <recommendedName>
        <fullName evidence="4">CCHC-type domain-containing protein</fullName>
    </recommendedName>
</protein>
<dbReference type="EMBL" id="CDMY01000416">
    <property type="protein sequence ID" value="CEM11421.1"/>
    <property type="molecule type" value="Genomic_DNA"/>
</dbReference>
<dbReference type="GO" id="GO:0003676">
    <property type="term" value="F:nucleic acid binding"/>
    <property type="evidence" value="ECO:0007669"/>
    <property type="project" value="InterPro"/>
</dbReference>
<dbReference type="GO" id="GO:0008270">
    <property type="term" value="F:zinc ion binding"/>
    <property type="evidence" value="ECO:0007669"/>
    <property type="project" value="InterPro"/>
</dbReference>
<evidence type="ECO:0000313" key="2">
    <source>
        <dbReference type="EMBL" id="CEM11421.1"/>
    </source>
</evidence>
<proteinExistence type="predicted"/>